<dbReference type="SUPFAM" id="SSF53850">
    <property type="entry name" value="Periplasmic binding protein-like II"/>
    <property type="match status" value="1"/>
</dbReference>
<dbReference type="InterPro" id="IPR039424">
    <property type="entry name" value="SBP_5"/>
</dbReference>
<comment type="caution">
    <text evidence="7">The sequence shown here is derived from an EMBL/GenBank/DDBJ whole genome shotgun (WGS) entry which is preliminary data.</text>
</comment>
<keyword evidence="8" id="KW-1185">Reference proteome</keyword>
<gene>
    <name evidence="7" type="ORF">GCM10011611_51010</name>
</gene>
<dbReference type="PIRSF" id="PIRSF002741">
    <property type="entry name" value="MppA"/>
    <property type="match status" value="1"/>
</dbReference>
<dbReference type="EMBL" id="BMJQ01000015">
    <property type="protein sequence ID" value="GGF38415.1"/>
    <property type="molecule type" value="Genomic_DNA"/>
</dbReference>
<feature type="signal peptide" evidence="5">
    <location>
        <begin position="1"/>
        <end position="27"/>
    </location>
</feature>
<sequence length="525" mass="57153">MRAYGLRHCLPALVLATGLIATGEARAQSATAQSVTVALNADIRSTNPGVNRDDNTDGVVLNMVEGLVGYRENGSVGPLLAEKVDLSADGQTYTFHLRKGVKFHNGAPMTSADVLWSWQRYMDPKTEWRCLADFDGRNGIKVTSATAPDAQTFVMTIDKPAALFLDTMARTDCGMTAILSKDSINPDGSWNRPVGTGPFKLVDWKRGEYVTVTRFDDYVSPPGDKVDGYLGNKKPLVKDVKFLVVPDASTAKAGLLSGAIDIAQILDSDAPELEKSGTVQVLTPTSAVKHVLLFQTRDPVLKNAKLRQAIAAALDIGQLVAAASNGLGKPHNSAVPLSSAYSDAVQQEGYTYDQAKAKKLLAEAGYKGEPIKIIANKRLTVPSFPVAVMAQAMLQSVGINAEIEVLEWATQLDRYNKGNYQMMSFSYSSRLDPALSYEQFMGPKDTQPRKVWDNPEAQALLDKAFVVSDPTERQKLFDELHSRQLADTPLVILFNGIEFSAQGKRVHGSPYWEGKQRLWGVSVAN</sequence>
<name>A0A8J3E7D0_9PROT</name>
<dbReference type="Gene3D" id="3.90.76.10">
    <property type="entry name" value="Dipeptide-binding Protein, Domain 1"/>
    <property type="match status" value="1"/>
</dbReference>
<evidence type="ECO:0000256" key="4">
    <source>
        <dbReference type="ARBA" id="ARBA00022729"/>
    </source>
</evidence>
<evidence type="ECO:0000313" key="8">
    <source>
        <dbReference type="Proteomes" id="UP000646365"/>
    </source>
</evidence>
<dbReference type="InterPro" id="IPR023765">
    <property type="entry name" value="SBP_5_CS"/>
</dbReference>
<keyword evidence="4 5" id="KW-0732">Signal</keyword>
<dbReference type="GO" id="GO:0015833">
    <property type="term" value="P:peptide transport"/>
    <property type="evidence" value="ECO:0007669"/>
    <property type="project" value="TreeGrafter"/>
</dbReference>
<feature type="chain" id="PRO_5035213197" evidence="5">
    <location>
        <begin position="28"/>
        <end position="525"/>
    </location>
</feature>
<evidence type="ECO:0000259" key="6">
    <source>
        <dbReference type="Pfam" id="PF00496"/>
    </source>
</evidence>
<dbReference type="GO" id="GO:1904680">
    <property type="term" value="F:peptide transmembrane transporter activity"/>
    <property type="evidence" value="ECO:0007669"/>
    <property type="project" value="TreeGrafter"/>
</dbReference>
<evidence type="ECO:0000313" key="7">
    <source>
        <dbReference type="EMBL" id="GGF38415.1"/>
    </source>
</evidence>
<comment type="subcellular location">
    <subcellularLocation>
        <location evidence="1">Periplasm</location>
    </subcellularLocation>
</comment>
<dbReference type="Pfam" id="PF00496">
    <property type="entry name" value="SBP_bac_5"/>
    <property type="match status" value="1"/>
</dbReference>
<proteinExistence type="inferred from homology"/>
<accession>A0A8J3E7D0</accession>
<dbReference type="PROSITE" id="PS01040">
    <property type="entry name" value="SBP_BACTERIAL_5"/>
    <property type="match status" value="1"/>
</dbReference>
<dbReference type="InterPro" id="IPR000914">
    <property type="entry name" value="SBP_5_dom"/>
</dbReference>
<evidence type="ECO:0000256" key="5">
    <source>
        <dbReference type="SAM" id="SignalP"/>
    </source>
</evidence>
<dbReference type="GO" id="GO:0030288">
    <property type="term" value="C:outer membrane-bounded periplasmic space"/>
    <property type="evidence" value="ECO:0007669"/>
    <property type="project" value="UniProtKB-ARBA"/>
</dbReference>
<dbReference type="GO" id="GO:0043190">
    <property type="term" value="C:ATP-binding cassette (ABC) transporter complex"/>
    <property type="evidence" value="ECO:0007669"/>
    <property type="project" value="InterPro"/>
</dbReference>
<organism evidence="7 8">
    <name type="scientific">Aliidongia dinghuensis</name>
    <dbReference type="NCBI Taxonomy" id="1867774"/>
    <lineage>
        <taxon>Bacteria</taxon>
        <taxon>Pseudomonadati</taxon>
        <taxon>Pseudomonadota</taxon>
        <taxon>Alphaproteobacteria</taxon>
        <taxon>Rhodospirillales</taxon>
        <taxon>Dongiaceae</taxon>
        <taxon>Aliidongia</taxon>
    </lineage>
</organism>
<dbReference type="AlphaFoldDB" id="A0A8J3E7D0"/>
<dbReference type="RefSeq" id="WP_189050981.1">
    <property type="nucleotide sequence ID" value="NZ_BMJQ01000015.1"/>
</dbReference>
<protein>
    <submittedName>
        <fullName evidence="7">Peptide ABC transporter substrate-binding protein</fullName>
    </submittedName>
</protein>
<evidence type="ECO:0000256" key="2">
    <source>
        <dbReference type="ARBA" id="ARBA00005695"/>
    </source>
</evidence>
<dbReference type="PANTHER" id="PTHR30290:SF9">
    <property type="entry name" value="OLIGOPEPTIDE-BINDING PROTEIN APPA"/>
    <property type="match status" value="1"/>
</dbReference>
<evidence type="ECO:0000256" key="1">
    <source>
        <dbReference type="ARBA" id="ARBA00004418"/>
    </source>
</evidence>
<dbReference type="Gene3D" id="3.40.190.10">
    <property type="entry name" value="Periplasmic binding protein-like II"/>
    <property type="match status" value="1"/>
</dbReference>
<dbReference type="InterPro" id="IPR030678">
    <property type="entry name" value="Peptide/Ni-bd"/>
</dbReference>
<keyword evidence="3" id="KW-0813">Transport</keyword>
<dbReference type="PANTHER" id="PTHR30290">
    <property type="entry name" value="PERIPLASMIC BINDING COMPONENT OF ABC TRANSPORTER"/>
    <property type="match status" value="1"/>
</dbReference>
<evidence type="ECO:0000256" key="3">
    <source>
        <dbReference type="ARBA" id="ARBA00022448"/>
    </source>
</evidence>
<comment type="similarity">
    <text evidence="2">Belongs to the bacterial solute-binding protein 5 family.</text>
</comment>
<feature type="domain" description="Solute-binding protein family 5" evidence="6">
    <location>
        <begin position="76"/>
        <end position="441"/>
    </location>
</feature>
<dbReference type="Proteomes" id="UP000646365">
    <property type="component" value="Unassembled WGS sequence"/>
</dbReference>
<reference evidence="7" key="1">
    <citation type="journal article" date="2014" name="Int. J. Syst. Evol. Microbiol.">
        <title>Complete genome sequence of Corynebacterium casei LMG S-19264T (=DSM 44701T), isolated from a smear-ripened cheese.</title>
        <authorList>
            <consortium name="US DOE Joint Genome Institute (JGI-PGF)"/>
            <person name="Walter F."/>
            <person name="Albersmeier A."/>
            <person name="Kalinowski J."/>
            <person name="Ruckert C."/>
        </authorList>
    </citation>
    <scope>NUCLEOTIDE SEQUENCE</scope>
    <source>
        <strain evidence="7">CGMCC 1.15725</strain>
    </source>
</reference>
<reference evidence="7" key="2">
    <citation type="submission" date="2020-09" db="EMBL/GenBank/DDBJ databases">
        <authorList>
            <person name="Sun Q."/>
            <person name="Zhou Y."/>
        </authorList>
    </citation>
    <scope>NUCLEOTIDE SEQUENCE</scope>
    <source>
        <strain evidence="7">CGMCC 1.15725</strain>
    </source>
</reference>
<dbReference type="Gene3D" id="3.10.105.10">
    <property type="entry name" value="Dipeptide-binding Protein, Domain 3"/>
    <property type="match status" value="1"/>
</dbReference>